<dbReference type="EMBL" id="JBBPEH010000010">
    <property type="protein sequence ID" value="KAK7533303.1"/>
    <property type="molecule type" value="Genomic_DNA"/>
</dbReference>
<feature type="signal peptide" evidence="1">
    <location>
        <begin position="1"/>
        <end position="20"/>
    </location>
</feature>
<organism evidence="2 3">
    <name type="scientific">Phyllosticta citribraziliensis</name>
    <dbReference type="NCBI Taxonomy" id="989973"/>
    <lineage>
        <taxon>Eukaryota</taxon>
        <taxon>Fungi</taxon>
        <taxon>Dikarya</taxon>
        <taxon>Ascomycota</taxon>
        <taxon>Pezizomycotina</taxon>
        <taxon>Dothideomycetes</taxon>
        <taxon>Dothideomycetes incertae sedis</taxon>
        <taxon>Botryosphaeriales</taxon>
        <taxon>Phyllostictaceae</taxon>
        <taxon>Phyllosticta</taxon>
    </lineage>
</organism>
<protein>
    <recommendedName>
        <fullName evidence="4">Secreted protein</fullName>
    </recommendedName>
</protein>
<keyword evidence="1" id="KW-0732">Signal</keyword>
<proteinExistence type="predicted"/>
<evidence type="ECO:0000256" key="1">
    <source>
        <dbReference type="SAM" id="SignalP"/>
    </source>
</evidence>
<sequence length="113" mass="12372">MLAGFWLAGWLACVQRFVSGSTLLAFLERAARPSHSQTNPPVSQSMTRAQPQFWLAVTAERGLAFHTFCSSQVRRAGLTFCLLAGWPACPAFAKHACTPARTPARTHARKLSE</sequence>
<dbReference type="RefSeq" id="XP_066652696.1">
    <property type="nucleotide sequence ID" value="XM_066801276.1"/>
</dbReference>
<feature type="chain" id="PRO_5045596874" description="Secreted protein" evidence="1">
    <location>
        <begin position="21"/>
        <end position="113"/>
    </location>
</feature>
<accession>A0ABR1LDI7</accession>
<gene>
    <name evidence="2" type="ORF">J3D65DRAFT_635050</name>
</gene>
<evidence type="ECO:0000313" key="3">
    <source>
        <dbReference type="Proteomes" id="UP001360953"/>
    </source>
</evidence>
<keyword evidence="3" id="KW-1185">Reference proteome</keyword>
<comment type="caution">
    <text evidence="2">The sequence shown here is derived from an EMBL/GenBank/DDBJ whole genome shotgun (WGS) entry which is preliminary data.</text>
</comment>
<evidence type="ECO:0000313" key="2">
    <source>
        <dbReference type="EMBL" id="KAK7533303.1"/>
    </source>
</evidence>
<name>A0ABR1LDI7_9PEZI</name>
<reference evidence="2 3" key="1">
    <citation type="submission" date="2024-04" db="EMBL/GenBank/DDBJ databases">
        <title>Phyllosticta paracitricarpa is synonymous to the EU quarantine fungus P. citricarpa based on phylogenomic analyses.</title>
        <authorList>
            <consortium name="Lawrence Berkeley National Laboratory"/>
            <person name="Van ingen-buijs V.A."/>
            <person name="Van westerhoven A.C."/>
            <person name="Haridas S."/>
            <person name="Skiadas P."/>
            <person name="Martin F."/>
            <person name="Groenewald J.Z."/>
            <person name="Crous P.W."/>
            <person name="Seidl M.F."/>
        </authorList>
    </citation>
    <scope>NUCLEOTIDE SEQUENCE [LARGE SCALE GENOMIC DNA]</scope>
    <source>
        <strain evidence="2 3">CPC 17464</strain>
    </source>
</reference>
<evidence type="ECO:0008006" key="4">
    <source>
        <dbReference type="Google" id="ProtNLM"/>
    </source>
</evidence>
<dbReference type="GeneID" id="92034182"/>
<dbReference type="Proteomes" id="UP001360953">
    <property type="component" value="Unassembled WGS sequence"/>
</dbReference>